<evidence type="ECO:0000313" key="4">
    <source>
        <dbReference type="EMBL" id="ABC30448.1"/>
    </source>
</evidence>
<dbReference type="PANTHER" id="PTHR44591">
    <property type="entry name" value="STRESS RESPONSE REGULATOR PROTEIN 1"/>
    <property type="match status" value="1"/>
</dbReference>
<dbReference type="Proteomes" id="UP000000238">
    <property type="component" value="Chromosome"/>
</dbReference>
<dbReference type="STRING" id="349521.HCH_03711"/>
<evidence type="ECO:0000256" key="2">
    <source>
        <dbReference type="PROSITE-ProRule" id="PRU00169"/>
    </source>
</evidence>
<dbReference type="eggNOG" id="COG0745">
    <property type="taxonomic scope" value="Bacteria"/>
</dbReference>
<dbReference type="GO" id="GO:0000160">
    <property type="term" value="P:phosphorelay signal transduction system"/>
    <property type="evidence" value="ECO:0007669"/>
    <property type="project" value="InterPro"/>
</dbReference>
<dbReference type="SMART" id="SM00448">
    <property type="entry name" value="REC"/>
    <property type="match status" value="1"/>
</dbReference>
<reference evidence="4 5" key="1">
    <citation type="journal article" date="2005" name="Nucleic Acids Res.">
        <title>Genomic blueprint of Hahella chejuensis, a marine microbe producing an algicidal agent.</title>
        <authorList>
            <person name="Jeong H."/>
            <person name="Yim J.H."/>
            <person name="Lee C."/>
            <person name="Choi S.-H."/>
            <person name="Park Y.K."/>
            <person name="Yoon S.H."/>
            <person name="Hur C.-G."/>
            <person name="Kang H.-Y."/>
            <person name="Kim D."/>
            <person name="Lee H.H."/>
            <person name="Park K.H."/>
            <person name="Park S.-H."/>
            <person name="Park H.-S."/>
            <person name="Lee H.K."/>
            <person name="Oh T.K."/>
            <person name="Kim J.F."/>
        </authorList>
    </citation>
    <scope>NUCLEOTIDE SEQUENCE [LARGE SCALE GENOMIC DNA]</scope>
    <source>
        <strain evidence="4 5">KCTC 2396</strain>
    </source>
</reference>
<evidence type="ECO:0000313" key="5">
    <source>
        <dbReference type="Proteomes" id="UP000000238"/>
    </source>
</evidence>
<dbReference type="InterPro" id="IPR050595">
    <property type="entry name" value="Bact_response_regulator"/>
</dbReference>
<keyword evidence="1 2" id="KW-0597">Phosphoprotein</keyword>
<dbReference type="AlphaFoldDB" id="Q2SFX6"/>
<dbReference type="KEGG" id="hch:HCH_03711"/>
<keyword evidence="5" id="KW-1185">Reference proteome</keyword>
<dbReference type="HOGENOM" id="CLU_000445_69_17_6"/>
<dbReference type="InterPro" id="IPR011006">
    <property type="entry name" value="CheY-like_superfamily"/>
</dbReference>
<feature type="modified residue" description="4-aspartylphosphate" evidence="2">
    <location>
        <position position="76"/>
    </location>
</feature>
<gene>
    <name evidence="4" type="ordered locus">HCH_03711</name>
</gene>
<proteinExistence type="predicted"/>
<evidence type="ECO:0000256" key="1">
    <source>
        <dbReference type="ARBA" id="ARBA00022553"/>
    </source>
</evidence>
<sequence>MTSDHSQALTGRPITHRRKWTNAMAKTILIIDDSISLRQMVDLTLKSAGYNVIQAENGQDALGKLPDAKPSLIVCDVNMPVMDGISFVKELKSLPEYKFTPVIMLTTESTEDKRMEGQMAGAKAWMVKPFRPEAMLKAVQKLILP</sequence>
<dbReference type="Gene3D" id="3.40.50.2300">
    <property type="match status" value="1"/>
</dbReference>
<protein>
    <submittedName>
        <fullName evidence="4">FOG: CheY-like receiver</fullName>
    </submittedName>
</protein>
<organism evidence="4 5">
    <name type="scientific">Hahella chejuensis (strain KCTC 2396)</name>
    <dbReference type="NCBI Taxonomy" id="349521"/>
    <lineage>
        <taxon>Bacteria</taxon>
        <taxon>Pseudomonadati</taxon>
        <taxon>Pseudomonadota</taxon>
        <taxon>Gammaproteobacteria</taxon>
        <taxon>Oceanospirillales</taxon>
        <taxon>Hahellaceae</taxon>
        <taxon>Hahella</taxon>
    </lineage>
</organism>
<dbReference type="Pfam" id="PF00072">
    <property type="entry name" value="Response_reg"/>
    <property type="match status" value="1"/>
</dbReference>
<name>Q2SFX6_HAHCH</name>
<dbReference type="InterPro" id="IPR001789">
    <property type="entry name" value="Sig_transdc_resp-reg_receiver"/>
</dbReference>
<dbReference type="SUPFAM" id="SSF52172">
    <property type="entry name" value="CheY-like"/>
    <property type="match status" value="1"/>
</dbReference>
<dbReference type="PANTHER" id="PTHR44591:SF25">
    <property type="entry name" value="CHEMOTAXIS TWO-COMPONENT RESPONSE REGULATOR"/>
    <property type="match status" value="1"/>
</dbReference>
<dbReference type="EMBL" id="CP000155">
    <property type="protein sequence ID" value="ABC30448.1"/>
    <property type="molecule type" value="Genomic_DNA"/>
</dbReference>
<evidence type="ECO:0000259" key="3">
    <source>
        <dbReference type="PROSITE" id="PS50110"/>
    </source>
</evidence>
<feature type="domain" description="Response regulatory" evidence="3">
    <location>
        <begin position="27"/>
        <end position="143"/>
    </location>
</feature>
<accession>Q2SFX6</accession>
<dbReference type="PROSITE" id="PS50110">
    <property type="entry name" value="RESPONSE_REGULATORY"/>
    <property type="match status" value="1"/>
</dbReference>